<comment type="caution">
    <text evidence="7">The sequence shown here is derived from an EMBL/GenBank/DDBJ whole genome shotgun (WGS) entry which is preliminary data.</text>
</comment>
<keyword evidence="8" id="KW-1185">Reference proteome</keyword>
<dbReference type="InterPro" id="IPR035647">
    <property type="entry name" value="EFG_III/V"/>
</dbReference>
<evidence type="ECO:0000256" key="2">
    <source>
        <dbReference type="ARBA" id="ARBA00022917"/>
    </source>
</evidence>
<dbReference type="Proteomes" id="UP000245137">
    <property type="component" value="Unassembled WGS sequence"/>
</dbReference>
<dbReference type="GO" id="GO:0005525">
    <property type="term" value="F:GTP binding"/>
    <property type="evidence" value="ECO:0007669"/>
    <property type="project" value="UniProtKB-KW"/>
</dbReference>
<dbReference type="SMART" id="SM00889">
    <property type="entry name" value="EFG_IV"/>
    <property type="match status" value="1"/>
</dbReference>
<feature type="domain" description="Elongation factor EFG" evidence="5">
    <location>
        <begin position="196"/>
        <end position="281"/>
    </location>
</feature>
<dbReference type="CDD" id="cd03713">
    <property type="entry name" value="EFG_mtEFG_C"/>
    <property type="match status" value="1"/>
</dbReference>
<evidence type="ECO:0000259" key="5">
    <source>
        <dbReference type="SMART" id="SM00838"/>
    </source>
</evidence>
<dbReference type="GO" id="GO:0003746">
    <property type="term" value="F:translation elongation factor activity"/>
    <property type="evidence" value="ECO:0007669"/>
    <property type="project" value="UniProtKB-KW"/>
</dbReference>
<dbReference type="FunFam" id="3.30.70.240:FF:000001">
    <property type="entry name" value="Elongation factor G"/>
    <property type="match status" value="1"/>
</dbReference>
<dbReference type="SUPFAM" id="SSF54211">
    <property type="entry name" value="Ribosomal protein S5 domain 2-like"/>
    <property type="match status" value="1"/>
</dbReference>
<dbReference type="GO" id="GO:0003924">
    <property type="term" value="F:GTPase activity"/>
    <property type="evidence" value="ECO:0007669"/>
    <property type="project" value="TreeGrafter"/>
</dbReference>
<feature type="domain" description="Translation elongation factor EFG/EF2" evidence="6">
    <location>
        <begin position="82"/>
        <end position="195"/>
    </location>
</feature>
<dbReference type="SUPFAM" id="SSF54980">
    <property type="entry name" value="EF-G C-terminal domain-like"/>
    <property type="match status" value="1"/>
</dbReference>
<comment type="function">
    <text evidence="4">Catalyzes the GTP-dependent ribosomal translocation step during translation elongation. During this step, the ribosome changes from the pre-translocational (PRE) to the post-translocational (POST) state as the newly formed A-site-bound peptidyl-tRNA and P-site-bound deacylated tRNA move to the P and E sites, respectively. Catalyzes the coordinated movement of the two tRNA molecules, the mRNA and conformational changes in the ribosome.</text>
</comment>
<dbReference type="InterPro" id="IPR035649">
    <property type="entry name" value="EFG_V"/>
</dbReference>
<dbReference type="EMBL" id="PUIV01000011">
    <property type="protein sequence ID" value="PWB94103.1"/>
    <property type="molecule type" value="Genomic_DNA"/>
</dbReference>
<dbReference type="Pfam" id="PF00679">
    <property type="entry name" value="EFG_C"/>
    <property type="match status" value="1"/>
</dbReference>
<dbReference type="InterPro" id="IPR000640">
    <property type="entry name" value="EFG_V-like"/>
</dbReference>
<keyword evidence="3" id="KW-0342">GTP-binding</keyword>
<evidence type="ECO:0000313" key="8">
    <source>
        <dbReference type="Proteomes" id="UP000245137"/>
    </source>
</evidence>
<dbReference type="AlphaFoldDB" id="A0A2U1SR83"/>
<evidence type="ECO:0000256" key="4">
    <source>
        <dbReference type="ARBA" id="ARBA00024731"/>
    </source>
</evidence>
<dbReference type="OrthoDB" id="8454154at2"/>
<dbReference type="SMART" id="SM00838">
    <property type="entry name" value="EFG_C"/>
    <property type="match status" value="1"/>
</dbReference>
<dbReference type="InterPro" id="IPR005517">
    <property type="entry name" value="Transl_elong_EFG/EF2_IV"/>
</dbReference>
<dbReference type="Gene3D" id="3.30.230.10">
    <property type="match status" value="1"/>
</dbReference>
<proteinExistence type="predicted"/>
<dbReference type="PANTHER" id="PTHR43636:SF2">
    <property type="entry name" value="ELONGATION FACTOR G, MITOCHONDRIAL"/>
    <property type="match status" value="1"/>
</dbReference>
<dbReference type="Gene3D" id="3.30.70.870">
    <property type="entry name" value="Elongation Factor G (Translational Gtpase), domain 3"/>
    <property type="match status" value="1"/>
</dbReference>
<organism evidence="7 8">
    <name type="scientific">Methylosinus sporium</name>
    <dbReference type="NCBI Taxonomy" id="428"/>
    <lineage>
        <taxon>Bacteria</taxon>
        <taxon>Pseudomonadati</taxon>
        <taxon>Pseudomonadota</taxon>
        <taxon>Alphaproteobacteria</taxon>
        <taxon>Hyphomicrobiales</taxon>
        <taxon>Methylocystaceae</taxon>
        <taxon>Methylosinus</taxon>
    </lineage>
</organism>
<evidence type="ECO:0000313" key="7">
    <source>
        <dbReference type="EMBL" id="PWB94103.1"/>
    </source>
</evidence>
<protein>
    <submittedName>
        <fullName evidence="7">Elongation factor G</fullName>
    </submittedName>
</protein>
<dbReference type="PANTHER" id="PTHR43636">
    <property type="entry name" value="ELONGATION FACTOR G, MITOCHONDRIAL"/>
    <property type="match status" value="1"/>
</dbReference>
<dbReference type="InterPro" id="IPR020568">
    <property type="entry name" value="Ribosomal_Su5_D2-typ_SF"/>
</dbReference>
<sequence length="295" mass="31432">MMINSPLLVSVTIEPKHEDDWEELVEALARLSAGASGLRISDLDAIDRTRALLEAASEERLKETIARFLELSPVEAIIGAPRVAYRERLSRRQEIDFTHKRPGQYARVKLVFDPDGAGGEIFENRAPASAVPAEFVDGVERGVVSVAETGVILGCPVVEMKAVLVDGAGHGSDSSVLAFEIAARAATREALAKSSELLEPIMSVEVTAPNDSAEAVIADLRGRRAQALKAQQGDETTRITATAPLAELLGYGEALSALTKGRANSSLRFVHYAPTTPGDDTPFRPVAAVRPSAAV</sequence>
<evidence type="ECO:0000256" key="1">
    <source>
        <dbReference type="ARBA" id="ARBA00022741"/>
    </source>
</evidence>
<gene>
    <name evidence="7" type="ORF">C5689_09195</name>
</gene>
<keyword evidence="2" id="KW-0648">Protein biosynthesis</keyword>
<dbReference type="Gene3D" id="3.30.70.240">
    <property type="match status" value="1"/>
</dbReference>
<evidence type="ECO:0000256" key="3">
    <source>
        <dbReference type="ARBA" id="ARBA00023134"/>
    </source>
</evidence>
<accession>A0A2U1SR83</accession>
<evidence type="ECO:0000259" key="6">
    <source>
        <dbReference type="SMART" id="SM00889"/>
    </source>
</evidence>
<keyword evidence="7" id="KW-0251">Elongation factor</keyword>
<keyword evidence="1" id="KW-0547">Nucleotide-binding</keyword>
<name>A0A2U1SR83_METSR</name>
<dbReference type="InterPro" id="IPR014721">
    <property type="entry name" value="Ribsml_uS5_D2-typ_fold_subgr"/>
</dbReference>
<dbReference type="Pfam" id="PF03764">
    <property type="entry name" value="EFG_IV"/>
    <property type="match status" value="1"/>
</dbReference>
<reference evidence="7 8" key="1">
    <citation type="journal article" date="2018" name="Appl. Microbiol. Biotechnol.">
        <title>Co-cultivation of the strictly anaerobic methanogen Methanosarcina barkeri with aerobic methanotrophs in an oxygen-limited membrane bioreactor.</title>
        <authorList>
            <person name="In 't Zandt M.H."/>
            <person name="van den Bosch T.J.M."/>
            <person name="Rijkers R."/>
            <person name="van Kessel M.A.H.J."/>
            <person name="Jetten M.S.M."/>
            <person name="Welte C.U."/>
        </authorList>
    </citation>
    <scope>NUCLEOTIDE SEQUENCE [LARGE SCALE GENOMIC DNA]</scope>
    <source>
        <strain evidence="7 8">DSM 17706</strain>
    </source>
</reference>
<dbReference type="RefSeq" id="WP_108916984.1">
    <property type="nucleotide sequence ID" value="NZ_BGJY01000001.1"/>
</dbReference>